<dbReference type="PANTHER" id="PTHR33546:SF1">
    <property type="entry name" value="LARGE, MULTIFUNCTIONAL SECRETED PROTEIN"/>
    <property type="match status" value="1"/>
</dbReference>
<evidence type="ECO:0000256" key="2">
    <source>
        <dbReference type="ARBA" id="ARBA00022723"/>
    </source>
</evidence>
<dbReference type="KEGG" id="lamb:KBB96_05975"/>
<proteinExistence type="predicted"/>
<evidence type="ECO:0000256" key="1">
    <source>
        <dbReference type="ARBA" id="ARBA00022617"/>
    </source>
</evidence>
<name>A0A975PGM0_9BACT</name>
<keyword evidence="2 4" id="KW-0479">Metal-binding</keyword>
<feature type="domain" description="Cytochrome c" evidence="5">
    <location>
        <begin position="640"/>
        <end position="736"/>
    </location>
</feature>
<dbReference type="InterPro" id="IPR009056">
    <property type="entry name" value="Cyt_c-like_dom"/>
</dbReference>
<dbReference type="Gene3D" id="2.120.10.30">
    <property type="entry name" value="TolB, C-terminal domain"/>
    <property type="match status" value="1"/>
</dbReference>
<dbReference type="Pfam" id="PF00034">
    <property type="entry name" value="Cytochrom_C"/>
    <property type="match status" value="1"/>
</dbReference>
<dbReference type="InterPro" id="IPR011989">
    <property type="entry name" value="ARM-like"/>
</dbReference>
<dbReference type="GO" id="GO:0020037">
    <property type="term" value="F:heme binding"/>
    <property type="evidence" value="ECO:0007669"/>
    <property type="project" value="InterPro"/>
</dbReference>
<evidence type="ECO:0000259" key="5">
    <source>
        <dbReference type="PROSITE" id="PS51007"/>
    </source>
</evidence>
<sequence length="769" mass="83977">MTNRLVLTALCVPVLAFAQQGNRKGHDNMSPIIPLDQVPKAPVLPVQEALKAFQVAPGFVIEPFASEPMIVEPVAVDFDPAGRAWICEMIGYMPDLDGKGEDVPMGRIVVLEDTNHDGKADKRTVFLEKVLLPRAVAVFPDGVLFVDNYRLLWVKRDGLKSVGEPEEVAKDWIAGGKGGNPEHKSNGLVRNLDNWLYNAKSDKRVRRIDGKWVVETTENRGQWGISHDDYGRLYYNDNSTFLWGNLVAPNLLLGNPGVNLKVKDFTQLGPNATWPIRVTPGVNRGYIAKSNGYNEETLDPKTFKLINATAASGPVIYRGTNFPAEWYGRGLSPEPSANLVKAIQITDSNGRLSGSHPFGKTEWLASTDERFRPVNLYNAPDGTVWMLDMHHGLLQHKTYMTTYLREQYSSRLLDKPADGLGRIYRVRYKSGPLETATDLTKLDGEALVKMLVHKNGWHRDMAQRLLIERGDASVVPLLEKLASIEGFPIGSINALWTLEGLGKLTAAPVASALGSKDPKVVCSALWVSTKLPDAEFRKLADRIVKLQPANDEVKIYLARALGPVGTPEAFAKLADLVSKDGKESLVKAAAYSGLKGRLEDFKKATAGKITDTTFLAWVDQGLKGPVVAVSGAGLTGEHLESFNRGKAMYVGEAACFGCHGPDGQGLPNLGPPLDKSEYVTGSPERLAKILLHGLSGPVTVNGETYTPAGEMPALYPNPAMTDAKLADVATYVRHEWTNTAAQVKPEVFTKVRAATKDQVGRPYTEATLK</sequence>
<dbReference type="SUPFAM" id="SSF63829">
    <property type="entry name" value="Calcium-dependent phosphotriesterase"/>
    <property type="match status" value="1"/>
</dbReference>
<dbReference type="Proteomes" id="UP000676169">
    <property type="component" value="Chromosome"/>
</dbReference>
<dbReference type="GO" id="GO:0046872">
    <property type="term" value="F:metal ion binding"/>
    <property type="evidence" value="ECO:0007669"/>
    <property type="project" value="UniProtKB-KW"/>
</dbReference>
<evidence type="ECO:0000313" key="6">
    <source>
        <dbReference type="EMBL" id="QUE52437.1"/>
    </source>
</evidence>
<evidence type="ECO:0000313" key="7">
    <source>
        <dbReference type="Proteomes" id="UP000676169"/>
    </source>
</evidence>
<dbReference type="InterPro" id="IPR036909">
    <property type="entry name" value="Cyt_c-like_dom_sf"/>
</dbReference>
<dbReference type="EMBL" id="CP073100">
    <property type="protein sequence ID" value="QUE52437.1"/>
    <property type="molecule type" value="Genomic_DNA"/>
</dbReference>
<keyword evidence="1 4" id="KW-0349">Heme</keyword>
<organism evidence="6 7">
    <name type="scientific">Luteolibacter ambystomatis</name>
    <dbReference type="NCBI Taxonomy" id="2824561"/>
    <lineage>
        <taxon>Bacteria</taxon>
        <taxon>Pseudomonadati</taxon>
        <taxon>Verrucomicrobiota</taxon>
        <taxon>Verrucomicrobiia</taxon>
        <taxon>Verrucomicrobiales</taxon>
        <taxon>Verrucomicrobiaceae</taxon>
        <taxon>Luteolibacter</taxon>
    </lineage>
</organism>
<accession>A0A975PGM0</accession>
<keyword evidence="3 4" id="KW-0408">Iron</keyword>
<dbReference type="InterPro" id="IPR016024">
    <property type="entry name" value="ARM-type_fold"/>
</dbReference>
<dbReference type="Gene3D" id="1.25.10.10">
    <property type="entry name" value="Leucine-rich Repeat Variant"/>
    <property type="match status" value="1"/>
</dbReference>
<gene>
    <name evidence="6" type="ORF">KBB96_05975</name>
</gene>
<dbReference type="RefSeq" id="WP_211633463.1">
    <property type="nucleotide sequence ID" value="NZ_CP073100.1"/>
</dbReference>
<dbReference type="PANTHER" id="PTHR33546">
    <property type="entry name" value="LARGE, MULTIFUNCTIONAL SECRETED PROTEIN-RELATED"/>
    <property type="match status" value="1"/>
</dbReference>
<protein>
    <submittedName>
        <fullName evidence="6">C-type cytochrome</fullName>
    </submittedName>
</protein>
<dbReference type="Pfam" id="PF23500">
    <property type="entry name" value="DUF7133"/>
    <property type="match status" value="1"/>
</dbReference>
<dbReference type="PROSITE" id="PS51007">
    <property type="entry name" value="CYTC"/>
    <property type="match status" value="1"/>
</dbReference>
<reference evidence="6" key="1">
    <citation type="submission" date="2021-04" db="EMBL/GenBank/DDBJ databases">
        <title>Luteolibacter sp. 32A isolated from the skin of an Anderson's salamander (Ambystoma andersonii).</title>
        <authorList>
            <person name="Spergser J."/>
            <person name="Busse H.-J."/>
        </authorList>
    </citation>
    <scope>NUCLEOTIDE SEQUENCE</scope>
    <source>
        <strain evidence="6">32A</strain>
    </source>
</reference>
<dbReference type="Gene3D" id="1.10.760.10">
    <property type="entry name" value="Cytochrome c-like domain"/>
    <property type="match status" value="1"/>
</dbReference>
<dbReference type="SUPFAM" id="SSF48371">
    <property type="entry name" value="ARM repeat"/>
    <property type="match status" value="1"/>
</dbReference>
<dbReference type="InterPro" id="IPR011042">
    <property type="entry name" value="6-blade_b-propeller_TolB-like"/>
</dbReference>
<dbReference type="GO" id="GO:0009055">
    <property type="term" value="F:electron transfer activity"/>
    <property type="evidence" value="ECO:0007669"/>
    <property type="project" value="InterPro"/>
</dbReference>
<dbReference type="InterPro" id="IPR055557">
    <property type="entry name" value="DUF7133"/>
</dbReference>
<dbReference type="AlphaFoldDB" id="A0A975PGM0"/>
<keyword evidence="7" id="KW-1185">Reference proteome</keyword>
<evidence type="ECO:0000256" key="3">
    <source>
        <dbReference type="ARBA" id="ARBA00023004"/>
    </source>
</evidence>
<evidence type="ECO:0000256" key="4">
    <source>
        <dbReference type="PROSITE-ProRule" id="PRU00433"/>
    </source>
</evidence>
<dbReference type="SUPFAM" id="SSF46626">
    <property type="entry name" value="Cytochrome c"/>
    <property type="match status" value="1"/>
</dbReference>